<dbReference type="EMBL" id="CP002351">
    <property type="protein sequence ID" value="AEH51657.1"/>
    <property type="molecule type" value="Genomic_DNA"/>
</dbReference>
<dbReference type="Proteomes" id="UP000006804">
    <property type="component" value="Chromosome"/>
</dbReference>
<dbReference type="PATRIC" id="fig|688269.3.peg.1653"/>
<evidence type="ECO:0000313" key="2">
    <source>
        <dbReference type="Proteomes" id="UP000006804"/>
    </source>
</evidence>
<organism evidence="1 2">
    <name type="scientific">Pseudothermotoga thermarum DSM 5069</name>
    <dbReference type="NCBI Taxonomy" id="688269"/>
    <lineage>
        <taxon>Bacteria</taxon>
        <taxon>Thermotogati</taxon>
        <taxon>Thermotogota</taxon>
        <taxon>Thermotogae</taxon>
        <taxon>Thermotogales</taxon>
        <taxon>Thermotogaceae</taxon>
        <taxon>Pseudothermotoga</taxon>
    </lineage>
</organism>
<keyword evidence="2" id="KW-1185">Reference proteome</keyword>
<dbReference type="KEGG" id="tta:Theth_1605"/>
<accession>F7YVK2</accession>
<sequence length="51" mass="5998">MITNFEKPIMEAMKKRKKIGIQKGVEKGIKTMVIELLEEKFGEILEEYIKN</sequence>
<name>F7YVK2_9THEM</name>
<proteinExistence type="predicted"/>
<reference evidence="1 2" key="1">
    <citation type="submission" date="2010-11" db="EMBL/GenBank/DDBJ databases">
        <title>The complete genome of Thermotoga thermarum DSM 5069.</title>
        <authorList>
            <consortium name="US DOE Joint Genome Institute (JGI-PGF)"/>
            <person name="Lucas S."/>
            <person name="Copeland A."/>
            <person name="Lapidus A."/>
            <person name="Bruce D."/>
            <person name="Goodwin L."/>
            <person name="Pitluck S."/>
            <person name="Kyrpides N."/>
            <person name="Mavromatis K."/>
            <person name="Ivanova N."/>
            <person name="Zeytun A."/>
            <person name="Brettin T."/>
            <person name="Detter J.C."/>
            <person name="Tapia R."/>
            <person name="Han C."/>
            <person name="Land M."/>
            <person name="Hauser L."/>
            <person name="Markowitz V."/>
            <person name="Cheng J.-F."/>
            <person name="Hugenholtz P."/>
            <person name="Woyke T."/>
            <person name="Wu D."/>
            <person name="Spring S."/>
            <person name="Schroeder M."/>
            <person name="Brambilla E."/>
            <person name="Klenk H.-P."/>
            <person name="Eisen J.A."/>
        </authorList>
    </citation>
    <scope>NUCLEOTIDE SEQUENCE [LARGE SCALE GENOMIC DNA]</scope>
    <source>
        <strain evidence="1 2">DSM 5069</strain>
    </source>
</reference>
<dbReference type="AlphaFoldDB" id="F7YVK2"/>
<evidence type="ECO:0000313" key="1">
    <source>
        <dbReference type="EMBL" id="AEH51657.1"/>
    </source>
</evidence>
<dbReference type="HOGENOM" id="CLU_3102875_0_0_0"/>
<dbReference type="RefSeq" id="WP_013932869.1">
    <property type="nucleotide sequence ID" value="NC_015707.1"/>
</dbReference>
<protein>
    <submittedName>
        <fullName evidence="1">Uncharacterized protein</fullName>
    </submittedName>
</protein>
<gene>
    <name evidence="1" type="ORF">Theth_1605</name>
</gene>